<accession>A0A158APU5</accession>
<dbReference type="AlphaFoldDB" id="A0A158APU5"/>
<sequence length="61" mass="6518">MRRQGDPSSLLWATPYLFAAWTSAEFVLTRPRGRVAVMSPFVGASSFGDISRTGAAAKEAA</sequence>
<dbReference type="Proteomes" id="UP000054978">
    <property type="component" value="Unassembled WGS sequence"/>
</dbReference>
<dbReference type="EMBL" id="FCOB02000008">
    <property type="protein sequence ID" value="SAK59536.1"/>
    <property type="molecule type" value="Genomic_DNA"/>
</dbReference>
<organism evidence="1 2">
    <name type="scientific">Caballeronia ptereochthonis</name>
    <dbReference type="NCBI Taxonomy" id="1777144"/>
    <lineage>
        <taxon>Bacteria</taxon>
        <taxon>Pseudomonadati</taxon>
        <taxon>Pseudomonadota</taxon>
        <taxon>Betaproteobacteria</taxon>
        <taxon>Burkholderiales</taxon>
        <taxon>Burkholderiaceae</taxon>
        <taxon>Caballeronia</taxon>
    </lineage>
</organism>
<dbReference type="RefSeq" id="WP_143750034.1">
    <property type="nucleotide sequence ID" value="NZ_FCOB02000008.1"/>
</dbReference>
<reference evidence="1" key="1">
    <citation type="submission" date="2016-01" db="EMBL/GenBank/DDBJ databases">
        <authorList>
            <person name="Peeters C."/>
        </authorList>
    </citation>
    <scope>NUCLEOTIDE SEQUENCE [LARGE SCALE GENOMIC DNA]</scope>
    <source>
        <strain evidence="1">LMG 29326</strain>
    </source>
</reference>
<gene>
    <name evidence="1" type="ORF">AWB83_02124</name>
</gene>
<evidence type="ECO:0000313" key="1">
    <source>
        <dbReference type="EMBL" id="SAK59536.1"/>
    </source>
</evidence>
<proteinExistence type="predicted"/>
<name>A0A158APU5_9BURK</name>
<protein>
    <submittedName>
        <fullName evidence="1">Uncharacterized protein</fullName>
    </submittedName>
</protein>
<keyword evidence="2" id="KW-1185">Reference proteome</keyword>
<dbReference type="OrthoDB" id="8673582at2"/>
<evidence type="ECO:0000313" key="2">
    <source>
        <dbReference type="Proteomes" id="UP000054978"/>
    </source>
</evidence>
<comment type="caution">
    <text evidence="1">The sequence shown here is derived from an EMBL/GenBank/DDBJ whole genome shotgun (WGS) entry which is preliminary data.</text>
</comment>
<dbReference type="STRING" id="1777144.AWB83_02124"/>